<protein>
    <submittedName>
        <fullName evidence="1">Uncharacterized protein</fullName>
    </submittedName>
</protein>
<dbReference type="Proteomes" id="UP000828390">
    <property type="component" value="Unassembled WGS sequence"/>
</dbReference>
<name>A0A9D4BJW2_DREPO</name>
<reference evidence="1" key="2">
    <citation type="submission" date="2020-11" db="EMBL/GenBank/DDBJ databases">
        <authorList>
            <person name="McCartney M.A."/>
            <person name="Auch B."/>
            <person name="Kono T."/>
            <person name="Mallez S."/>
            <person name="Becker A."/>
            <person name="Gohl D.M."/>
            <person name="Silverstein K.A.T."/>
            <person name="Koren S."/>
            <person name="Bechman K.B."/>
            <person name="Herman A."/>
            <person name="Abrahante J.E."/>
            <person name="Garbe J."/>
        </authorList>
    </citation>
    <scope>NUCLEOTIDE SEQUENCE</scope>
    <source>
        <strain evidence="1">Duluth1</strain>
        <tissue evidence="1">Whole animal</tissue>
    </source>
</reference>
<evidence type="ECO:0000313" key="2">
    <source>
        <dbReference type="Proteomes" id="UP000828390"/>
    </source>
</evidence>
<accession>A0A9D4BJW2</accession>
<dbReference type="EMBL" id="JAIWYP010000014">
    <property type="protein sequence ID" value="KAH3706366.1"/>
    <property type="molecule type" value="Genomic_DNA"/>
</dbReference>
<dbReference type="AlphaFoldDB" id="A0A9D4BJW2"/>
<keyword evidence="2" id="KW-1185">Reference proteome</keyword>
<comment type="caution">
    <text evidence="1">The sequence shown here is derived from an EMBL/GenBank/DDBJ whole genome shotgun (WGS) entry which is preliminary data.</text>
</comment>
<gene>
    <name evidence="1" type="ORF">DPMN_065752</name>
</gene>
<proteinExistence type="predicted"/>
<evidence type="ECO:0000313" key="1">
    <source>
        <dbReference type="EMBL" id="KAH3706366.1"/>
    </source>
</evidence>
<sequence length="68" mass="7692">MFQVHFVLLNKVLGRNNKYFVLMANENGVQNTTTRMNSLGHTIDVTSGHCNSQSAAVFHAWQQTGNRR</sequence>
<organism evidence="1 2">
    <name type="scientific">Dreissena polymorpha</name>
    <name type="common">Zebra mussel</name>
    <name type="synonym">Mytilus polymorpha</name>
    <dbReference type="NCBI Taxonomy" id="45954"/>
    <lineage>
        <taxon>Eukaryota</taxon>
        <taxon>Metazoa</taxon>
        <taxon>Spiralia</taxon>
        <taxon>Lophotrochozoa</taxon>
        <taxon>Mollusca</taxon>
        <taxon>Bivalvia</taxon>
        <taxon>Autobranchia</taxon>
        <taxon>Heteroconchia</taxon>
        <taxon>Euheterodonta</taxon>
        <taxon>Imparidentia</taxon>
        <taxon>Neoheterodontei</taxon>
        <taxon>Myida</taxon>
        <taxon>Dreissenoidea</taxon>
        <taxon>Dreissenidae</taxon>
        <taxon>Dreissena</taxon>
    </lineage>
</organism>
<reference evidence="1" key="1">
    <citation type="journal article" date="2019" name="bioRxiv">
        <title>The Genome of the Zebra Mussel, Dreissena polymorpha: A Resource for Invasive Species Research.</title>
        <authorList>
            <person name="McCartney M.A."/>
            <person name="Auch B."/>
            <person name="Kono T."/>
            <person name="Mallez S."/>
            <person name="Zhang Y."/>
            <person name="Obille A."/>
            <person name="Becker A."/>
            <person name="Abrahante J.E."/>
            <person name="Garbe J."/>
            <person name="Badalamenti J.P."/>
            <person name="Herman A."/>
            <person name="Mangelson H."/>
            <person name="Liachko I."/>
            <person name="Sullivan S."/>
            <person name="Sone E.D."/>
            <person name="Koren S."/>
            <person name="Silverstein K.A.T."/>
            <person name="Beckman K.B."/>
            <person name="Gohl D.M."/>
        </authorList>
    </citation>
    <scope>NUCLEOTIDE SEQUENCE</scope>
    <source>
        <strain evidence="1">Duluth1</strain>
        <tissue evidence="1">Whole animal</tissue>
    </source>
</reference>